<evidence type="ECO:0000256" key="3">
    <source>
        <dbReference type="ARBA" id="ARBA00022692"/>
    </source>
</evidence>
<dbReference type="GO" id="GO:0016709">
    <property type="term" value="F:oxidoreductase activity, acting on paired donors, with incorporation or reduction of molecular oxygen, NAD(P)H as one donor, and incorporation of one atom of oxygen"/>
    <property type="evidence" value="ECO:0007669"/>
    <property type="project" value="TreeGrafter"/>
</dbReference>
<name>A0AA88REF9_9ASTE</name>
<dbReference type="Pfam" id="PF00067">
    <property type="entry name" value="p450"/>
    <property type="match status" value="1"/>
</dbReference>
<dbReference type="EMBL" id="JAVXUO010002345">
    <property type="protein sequence ID" value="KAK2974035.1"/>
    <property type="molecule type" value="Genomic_DNA"/>
</dbReference>
<evidence type="ECO:0000256" key="2">
    <source>
        <dbReference type="ARBA" id="ARBA00010617"/>
    </source>
</evidence>
<keyword evidence="7" id="KW-1185">Reference proteome</keyword>
<keyword evidence="3" id="KW-0812">Transmembrane</keyword>
<dbReference type="GO" id="GO:0020037">
    <property type="term" value="F:heme binding"/>
    <property type="evidence" value="ECO:0007669"/>
    <property type="project" value="InterPro"/>
</dbReference>
<evidence type="ECO:0000313" key="7">
    <source>
        <dbReference type="Proteomes" id="UP001187471"/>
    </source>
</evidence>
<evidence type="ECO:0000256" key="1">
    <source>
        <dbReference type="ARBA" id="ARBA00004167"/>
    </source>
</evidence>
<dbReference type="GO" id="GO:0005783">
    <property type="term" value="C:endoplasmic reticulum"/>
    <property type="evidence" value="ECO:0007669"/>
    <property type="project" value="TreeGrafter"/>
</dbReference>
<keyword evidence="5" id="KW-0472">Membrane</keyword>
<comment type="subcellular location">
    <subcellularLocation>
        <location evidence="1">Membrane</location>
        <topology evidence="1">Single-pass membrane protein</topology>
    </subcellularLocation>
</comment>
<keyword evidence="4" id="KW-1133">Transmembrane helix</keyword>
<evidence type="ECO:0000313" key="6">
    <source>
        <dbReference type="EMBL" id="KAK2974035.1"/>
    </source>
</evidence>
<gene>
    <name evidence="6" type="ORF">RJ640_006227</name>
</gene>
<protein>
    <submittedName>
        <fullName evidence="6">Uncharacterized protein</fullName>
    </submittedName>
</protein>
<dbReference type="InterPro" id="IPR044225">
    <property type="entry name" value="KO_chloroplastic"/>
</dbReference>
<comment type="caution">
    <text evidence="6">The sequence shown here is derived from an EMBL/GenBank/DDBJ whole genome shotgun (WGS) entry which is preliminary data.</text>
</comment>
<evidence type="ECO:0000256" key="5">
    <source>
        <dbReference type="ARBA" id="ARBA00023136"/>
    </source>
</evidence>
<dbReference type="GO" id="GO:0005506">
    <property type="term" value="F:iron ion binding"/>
    <property type="evidence" value="ECO:0007669"/>
    <property type="project" value="InterPro"/>
</dbReference>
<dbReference type="PANTHER" id="PTHR47283">
    <property type="entry name" value="ENT-KAURENE OXIDASE, CHLOROPLASTIC"/>
    <property type="match status" value="1"/>
</dbReference>
<comment type="similarity">
    <text evidence="2">Belongs to the cytochrome P450 family.</text>
</comment>
<dbReference type="Gene3D" id="1.10.630.10">
    <property type="entry name" value="Cytochrome P450"/>
    <property type="match status" value="1"/>
</dbReference>
<proteinExistence type="inferred from homology"/>
<dbReference type="GO" id="GO:0052615">
    <property type="term" value="F:ent-kaurene oxidase activity"/>
    <property type="evidence" value="ECO:0007669"/>
    <property type="project" value="InterPro"/>
</dbReference>
<dbReference type="PANTHER" id="PTHR47283:SF1">
    <property type="entry name" value="ENT-KAURENE OXIDASE, CHLOROPLASTIC"/>
    <property type="match status" value="1"/>
</dbReference>
<reference evidence="6" key="1">
    <citation type="submission" date="2022-12" db="EMBL/GenBank/DDBJ databases">
        <title>Draft genome assemblies for two species of Escallonia (Escalloniales).</title>
        <authorList>
            <person name="Chanderbali A."/>
            <person name="Dervinis C."/>
            <person name="Anghel I."/>
            <person name="Soltis D."/>
            <person name="Soltis P."/>
            <person name="Zapata F."/>
        </authorList>
    </citation>
    <scope>NUCLEOTIDE SEQUENCE</scope>
    <source>
        <strain evidence="6">UCBG92.1500</strain>
        <tissue evidence="6">Leaf</tissue>
    </source>
</reference>
<dbReference type="GO" id="GO:0009686">
    <property type="term" value="P:gibberellin biosynthetic process"/>
    <property type="evidence" value="ECO:0007669"/>
    <property type="project" value="InterPro"/>
</dbReference>
<evidence type="ECO:0000256" key="4">
    <source>
        <dbReference type="ARBA" id="ARBA00022989"/>
    </source>
</evidence>
<dbReference type="GO" id="GO:0010241">
    <property type="term" value="P:ent-kaurene oxidation to kaurenoic acid"/>
    <property type="evidence" value="ECO:0007669"/>
    <property type="project" value="InterPro"/>
</dbReference>
<organism evidence="6 7">
    <name type="scientific">Escallonia rubra</name>
    <dbReference type="NCBI Taxonomy" id="112253"/>
    <lineage>
        <taxon>Eukaryota</taxon>
        <taxon>Viridiplantae</taxon>
        <taxon>Streptophyta</taxon>
        <taxon>Embryophyta</taxon>
        <taxon>Tracheophyta</taxon>
        <taxon>Spermatophyta</taxon>
        <taxon>Magnoliopsida</taxon>
        <taxon>eudicotyledons</taxon>
        <taxon>Gunneridae</taxon>
        <taxon>Pentapetalae</taxon>
        <taxon>asterids</taxon>
        <taxon>campanulids</taxon>
        <taxon>Escalloniales</taxon>
        <taxon>Escalloniaceae</taxon>
        <taxon>Escallonia</taxon>
    </lineage>
</organism>
<dbReference type="GO" id="GO:0009707">
    <property type="term" value="C:chloroplast outer membrane"/>
    <property type="evidence" value="ECO:0007669"/>
    <property type="project" value="TreeGrafter"/>
</dbReference>
<sequence length="245" mass="28073">MDEDFLQLSKIFIATKFVVRVPDLDPKFKITVLASKQQSGIVFKRQTNPEVASVIVLEMVKLGSRSAVGAISSAGLLDEISCELLGFIASVVHIKTSYGYELMAKSHSLLRLDIRDHDRRSLVGTGSTEVVDAMTGVFLRSKDRLNIYGCTMDDKVWEHPKEWRPERFLDENKDSVDLYKMTTFENGKRAFWDILLLQKKLRRLNIFYYTFMFALPHCNRNLGSPLLILSVGKTCLVRRTCWDQK</sequence>
<dbReference type="InterPro" id="IPR001128">
    <property type="entry name" value="Cyt_P450"/>
</dbReference>
<dbReference type="Proteomes" id="UP001187471">
    <property type="component" value="Unassembled WGS sequence"/>
</dbReference>
<dbReference type="SUPFAM" id="SSF48264">
    <property type="entry name" value="Cytochrome P450"/>
    <property type="match status" value="1"/>
</dbReference>
<dbReference type="InterPro" id="IPR036396">
    <property type="entry name" value="Cyt_P450_sf"/>
</dbReference>
<dbReference type="AlphaFoldDB" id="A0AA88REF9"/>
<accession>A0AA88REF9</accession>